<feature type="transmembrane region" description="Helical" evidence="1">
    <location>
        <begin position="131"/>
        <end position="149"/>
    </location>
</feature>
<protein>
    <submittedName>
        <fullName evidence="2">Membrane protein</fullName>
    </submittedName>
</protein>
<dbReference type="Proteomes" id="UP000006380">
    <property type="component" value="Chromosome"/>
</dbReference>
<organism evidence="2 3">
    <name type="scientific">Campylobacter curvus (strain 525.92)</name>
    <dbReference type="NCBI Taxonomy" id="360105"/>
    <lineage>
        <taxon>Bacteria</taxon>
        <taxon>Pseudomonadati</taxon>
        <taxon>Campylobacterota</taxon>
        <taxon>Epsilonproteobacteria</taxon>
        <taxon>Campylobacterales</taxon>
        <taxon>Campylobacteraceae</taxon>
        <taxon>Campylobacter</taxon>
    </lineage>
</organism>
<keyword evidence="1" id="KW-0812">Transmembrane</keyword>
<proteinExistence type="predicted"/>
<feature type="transmembrane region" description="Helical" evidence="1">
    <location>
        <begin position="161"/>
        <end position="182"/>
    </location>
</feature>
<reference evidence="2" key="1">
    <citation type="submission" date="2016-07" db="EMBL/GenBank/DDBJ databases">
        <title>Comparative genomics of the Campylobacter concisus group.</title>
        <authorList>
            <person name="Miller W.G."/>
            <person name="Yee E."/>
            <person name="Chapman M.H."/>
            <person name="Huynh S."/>
            <person name="Bono J.L."/>
            <person name="On S.L.W."/>
            <person name="StLeger J."/>
            <person name="Foster G."/>
            <person name="Parker C.T."/>
        </authorList>
    </citation>
    <scope>NUCLEOTIDE SEQUENCE</scope>
    <source>
        <strain evidence="2">525.92</strain>
    </source>
</reference>
<evidence type="ECO:0000313" key="3">
    <source>
        <dbReference type="Proteomes" id="UP000006380"/>
    </source>
</evidence>
<dbReference type="KEGG" id="ccv:CCV52592_0215"/>
<feature type="transmembrane region" description="Helical" evidence="1">
    <location>
        <begin position="72"/>
        <end position="92"/>
    </location>
</feature>
<keyword evidence="1" id="KW-1133">Transmembrane helix</keyword>
<dbReference type="HOGENOM" id="CLU_1419128_0_0_7"/>
<evidence type="ECO:0000256" key="1">
    <source>
        <dbReference type="SAM" id="Phobius"/>
    </source>
</evidence>
<dbReference type="EMBL" id="CP000767">
    <property type="protein sequence ID" value="EAU01286.1"/>
    <property type="molecule type" value="Genomic_DNA"/>
</dbReference>
<feature type="transmembrane region" description="Helical" evidence="1">
    <location>
        <begin position="39"/>
        <end position="60"/>
    </location>
</feature>
<dbReference type="STRING" id="360105.CCV52592_0215"/>
<evidence type="ECO:0000313" key="2">
    <source>
        <dbReference type="EMBL" id="EAU01286.1"/>
    </source>
</evidence>
<sequence>MNAEFKAAKFNGICAALCLLVIELTKIFPASEQLQTPLAVVRLIFLIAALTLFHKSFHLISQISGSNVCCTFRRAGIVTIIVLLCCAGFYLADRSLNMLILFGVLPFLWCFLLFVWIVLNFKMARIAKSKIFSSYAFLLIAVATLHTLHSVQSLRAFTQPFLAVADLISDAVLPLLLVSVWASMRDFSNRS</sequence>
<gene>
    <name evidence="2" type="ORF">CCV52592_0215</name>
</gene>
<dbReference type="AlphaFoldDB" id="A7GZG9"/>
<dbReference type="RefSeq" id="WP_009650572.1">
    <property type="nucleotide sequence ID" value="NC_009715.2"/>
</dbReference>
<feature type="transmembrane region" description="Helical" evidence="1">
    <location>
        <begin position="98"/>
        <end position="119"/>
    </location>
</feature>
<accession>A7GZG9</accession>
<keyword evidence="3" id="KW-1185">Reference proteome</keyword>
<keyword evidence="1" id="KW-0472">Membrane</keyword>
<name>A7GZG9_CAMC5</name>